<protein>
    <submittedName>
        <fullName evidence="9">Helicase</fullName>
    </submittedName>
</protein>
<dbReference type="Pfam" id="PF00271">
    <property type="entry name" value="Helicase_C"/>
    <property type="match status" value="1"/>
</dbReference>
<evidence type="ECO:0000313" key="10">
    <source>
        <dbReference type="Proteomes" id="UP000230886"/>
    </source>
</evidence>
<dbReference type="Gene3D" id="3.40.50.300">
    <property type="entry name" value="P-loop containing nucleotide triphosphate hydrolases"/>
    <property type="match status" value="1"/>
</dbReference>
<evidence type="ECO:0000256" key="2">
    <source>
        <dbReference type="ARBA" id="ARBA00022801"/>
    </source>
</evidence>
<feature type="domain" description="Helicase C-terminal" evidence="8">
    <location>
        <begin position="476"/>
        <end position="639"/>
    </location>
</feature>
<feature type="coiled-coil region" evidence="5">
    <location>
        <begin position="433"/>
        <end position="460"/>
    </location>
</feature>
<organism evidence="9 10">
    <name type="scientific">Rhodococcus qingshengii</name>
    <dbReference type="NCBI Taxonomy" id="334542"/>
    <lineage>
        <taxon>Bacteria</taxon>
        <taxon>Bacillati</taxon>
        <taxon>Actinomycetota</taxon>
        <taxon>Actinomycetes</taxon>
        <taxon>Mycobacteriales</taxon>
        <taxon>Nocardiaceae</taxon>
        <taxon>Rhodococcus</taxon>
        <taxon>Rhodococcus erythropolis group</taxon>
    </lineage>
</organism>
<dbReference type="GO" id="GO:0005524">
    <property type="term" value="F:ATP binding"/>
    <property type="evidence" value="ECO:0007669"/>
    <property type="project" value="InterPro"/>
</dbReference>
<dbReference type="InterPro" id="IPR024975">
    <property type="entry name" value="NOV_C"/>
</dbReference>
<dbReference type="Gene3D" id="3.40.50.10810">
    <property type="entry name" value="Tandem AAA-ATPase domain"/>
    <property type="match status" value="1"/>
</dbReference>
<gene>
    <name evidence="9" type="ORF">CHR55_02500</name>
</gene>
<dbReference type="InterPro" id="IPR027417">
    <property type="entry name" value="P-loop_NTPase"/>
</dbReference>
<dbReference type="InterPro" id="IPR049730">
    <property type="entry name" value="SNF2/RAD54-like_C"/>
</dbReference>
<dbReference type="AlphaFoldDB" id="A0A2A5JIT5"/>
<evidence type="ECO:0000259" key="8">
    <source>
        <dbReference type="PROSITE" id="PS51194"/>
    </source>
</evidence>
<evidence type="ECO:0000256" key="5">
    <source>
        <dbReference type="SAM" id="Coils"/>
    </source>
</evidence>
<dbReference type="PANTHER" id="PTHR45766:SF6">
    <property type="entry name" value="SWI_SNF-RELATED MATRIX-ASSOCIATED ACTIN-DEPENDENT REGULATOR OF CHROMATIN SUBFAMILY A-LIKE PROTEIN 1"/>
    <property type="match status" value="1"/>
</dbReference>
<keyword evidence="4" id="KW-0067">ATP-binding</keyword>
<name>A0A2A5JIT5_RHOSG</name>
<dbReference type="SUPFAM" id="SSF52540">
    <property type="entry name" value="P-loop containing nucleoside triphosphate hydrolases"/>
    <property type="match status" value="2"/>
</dbReference>
<dbReference type="RefSeq" id="WP_099696945.1">
    <property type="nucleotide sequence ID" value="NZ_NOVD01000001.1"/>
</dbReference>
<feature type="domain" description="Helicase ATP-binding" evidence="7">
    <location>
        <begin position="104"/>
        <end position="276"/>
    </location>
</feature>
<dbReference type="CDD" id="cd18793">
    <property type="entry name" value="SF2_C_SNF"/>
    <property type="match status" value="1"/>
</dbReference>
<dbReference type="PROSITE" id="PS51194">
    <property type="entry name" value="HELICASE_CTER"/>
    <property type="match status" value="1"/>
</dbReference>
<evidence type="ECO:0000256" key="6">
    <source>
        <dbReference type="SAM" id="MobiDB-lite"/>
    </source>
</evidence>
<dbReference type="InterPro" id="IPR001650">
    <property type="entry name" value="Helicase_C-like"/>
</dbReference>
<evidence type="ECO:0000313" key="9">
    <source>
        <dbReference type="EMBL" id="PCK29465.1"/>
    </source>
</evidence>
<dbReference type="SMART" id="SM00487">
    <property type="entry name" value="DEXDc"/>
    <property type="match status" value="1"/>
</dbReference>
<dbReference type="InterPro" id="IPR006935">
    <property type="entry name" value="Helicase/UvrB_N"/>
</dbReference>
<feature type="region of interest" description="Disordered" evidence="6">
    <location>
        <begin position="936"/>
        <end position="962"/>
    </location>
</feature>
<comment type="caution">
    <text evidence="9">The sequence shown here is derived from an EMBL/GenBank/DDBJ whole genome shotgun (WGS) entry which is preliminary data.</text>
</comment>
<dbReference type="PANTHER" id="PTHR45766">
    <property type="entry name" value="DNA ANNEALING HELICASE AND ENDONUCLEASE ZRANB3 FAMILY MEMBER"/>
    <property type="match status" value="1"/>
</dbReference>
<dbReference type="CDD" id="cd18011">
    <property type="entry name" value="DEXDc_RapA"/>
    <property type="match status" value="1"/>
</dbReference>
<dbReference type="GO" id="GO:0016787">
    <property type="term" value="F:hydrolase activity"/>
    <property type="evidence" value="ECO:0007669"/>
    <property type="project" value="UniProtKB-KW"/>
</dbReference>
<dbReference type="GO" id="GO:0003677">
    <property type="term" value="F:DNA binding"/>
    <property type="evidence" value="ECO:0007669"/>
    <property type="project" value="InterPro"/>
</dbReference>
<feature type="region of interest" description="Disordered" evidence="6">
    <location>
        <begin position="389"/>
        <end position="409"/>
    </location>
</feature>
<dbReference type="PROSITE" id="PS51192">
    <property type="entry name" value="HELICASE_ATP_BIND_1"/>
    <property type="match status" value="1"/>
</dbReference>
<keyword evidence="3 9" id="KW-0347">Helicase</keyword>
<dbReference type="InterPro" id="IPR014001">
    <property type="entry name" value="Helicase_ATP-bd"/>
</dbReference>
<proteinExistence type="predicted"/>
<evidence type="ECO:0000256" key="3">
    <source>
        <dbReference type="ARBA" id="ARBA00022806"/>
    </source>
</evidence>
<dbReference type="InterPro" id="IPR038718">
    <property type="entry name" value="SNF2-like_sf"/>
</dbReference>
<dbReference type="InterPro" id="IPR057342">
    <property type="entry name" value="DEXDc_RapA"/>
</dbReference>
<dbReference type="Pfam" id="PF04851">
    <property type="entry name" value="ResIII"/>
    <property type="match status" value="1"/>
</dbReference>
<evidence type="ECO:0000256" key="4">
    <source>
        <dbReference type="ARBA" id="ARBA00022840"/>
    </source>
</evidence>
<accession>A0A2A5JIT5</accession>
<keyword evidence="5" id="KW-0175">Coiled coil</keyword>
<dbReference type="EMBL" id="NOVD01000001">
    <property type="protein sequence ID" value="PCK29465.1"/>
    <property type="molecule type" value="Genomic_DNA"/>
</dbReference>
<keyword evidence="1" id="KW-0547">Nucleotide-binding</keyword>
<dbReference type="Proteomes" id="UP000230886">
    <property type="component" value="Unassembled WGS sequence"/>
</dbReference>
<dbReference type="GO" id="GO:0004386">
    <property type="term" value="F:helicase activity"/>
    <property type="evidence" value="ECO:0007669"/>
    <property type="project" value="UniProtKB-KW"/>
</dbReference>
<keyword evidence="2" id="KW-0378">Hydrolase</keyword>
<evidence type="ECO:0000259" key="7">
    <source>
        <dbReference type="PROSITE" id="PS51192"/>
    </source>
</evidence>
<dbReference type="SMART" id="SM00490">
    <property type="entry name" value="HELICc"/>
    <property type="match status" value="1"/>
</dbReference>
<sequence length="1142" mass="127289">MLIGVASEPVTIVAVDRYGTEAVTVTFKDASGGLGQQVLYRLDEERLRIATPQARWGFDADPADFRLATEALRIRMAGLHDPMVAVASSAVDPLPHQIRAVYGELLPRTPLRFVLADDPGAGKTVMAGLYAKELMLRGDLSRMLIVAPGSLVEQWQDELATKFGIAAELLSRELIASCVDTNPFDRHPILIARMDQLARNDDLLALLDSSEWDLIVVDEAHRMSASWWGGQLDTTRRYQLGQKLGEITRHLLLMTATPHSGNEASFQAFMALVDPDRFEGEYRAGAHTTDTSGLMRRVVKEELLTFEGKPLFPERIAETVPYTLSDGEQHLYEEVTRYVREEMNKAGQLGTDNPRARTVGFALTVLQRRLASSTHAIVRSLQRRRDRLESKRRDMLTPQPRLLDDTTLGSRLADPDELDSHELEDLEEQVVDAATAARTVAELDVEIAQLQKLVALAEQVRDSGEDRKWAELRSLLLDADLLRDPQGAPRKLIVFTEHKDTLFYLTEQIRNILGRPDAVVTIHGGTRREERRGIREQFTHNPTTQVLVATDAAGEGLNLQAAHLMINYDLPWNPNRIEQRFGRIHRIGQKHTCRLWNLVAAGTREGQVFTRLLEKMETQRRAYGGRLFDVLGDAFADQPLRGLLMDAVRYGDDPAQLDKLNQIIDAEVARGLSDLLDERALARESLDPHELERLRREMDEARARKLQPHYIAAFFKDAFARAGGRLTRREAGRFEITNVPAALRARQRPGAALPIASRYHRVTFDTANIDADGGARAEFLAPGHPLLDTVLDATIETHRHALESGTVLFDPTDPGEQPRLIVAVTGEIIDGTGQVVSKCFEFIALAPDGQATSCGPAPYLDLHPLPDTARTTADSVLAQSWLAGGVDRLAESWAIAHAQPQHLDEVRSRVLPLVEKTRTAVHKRLTQQVNYLDSEAARIRDSSSSAQRGRPAKNKQSPERLEARARDLEARLEARTVELDRQARLAAKPPRVEGAALIIPAGMLPGPAATYARDTARVERRAVDAILAAERALGRVPEEMPHNNKGYDIRSLDAQGRYVFIEVKGRIEGAEDFTVTFNEVLYGKNVPDQHRLALVAVSDQGPDHDQLRYVHEPFRRIEMGDLAATQVRLDWAKTWAKGTSPS</sequence>
<evidence type="ECO:0000256" key="1">
    <source>
        <dbReference type="ARBA" id="ARBA00022741"/>
    </source>
</evidence>
<reference evidence="9 10" key="1">
    <citation type="submission" date="2017-07" db="EMBL/GenBank/DDBJ databases">
        <title>Draft sequence of Rhodococcus enclensis 23b-28.</title>
        <authorList>
            <person name="Besaury L."/>
            <person name="Sancelme M."/>
            <person name="Amato P."/>
            <person name="Lallement A."/>
            <person name="Delort A.-M."/>
        </authorList>
    </citation>
    <scope>NUCLEOTIDE SEQUENCE [LARGE SCALE GENOMIC DNA]</scope>
    <source>
        <strain evidence="9 10">23b-28</strain>
    </source>
</reference>
<dbReference type="Pfam" id="PF13020">
    <property type="entry name" value="NOV_C"/>
    <property type="match status" value="1"/>
</dbReference>